<evidence type="ECO:0000313" key="2">
    <source>
        <dbReference type="EMBL" id="PZR05874.1"/>
    </source>
</evidence>
<feature type="transmembrane region" description="Helical" evidence="1">
    <location>
        <begin position="58"/>
        <end position="81"/>
    </location>
</feature>
<evidence type="ECO:0000313" key="3">
    <source>
        <dbReference type="Proteomes" id="UP000249432"/>
    </source>
</evidence>
<dbReference type="EMBL" id="QFRA01000004">
    <property type="protein sequence ID" value="PZR05874.1"/>
    <property type="molecule type" value="Genomic_DNA"/>
</dbReference>
<sequence length="125" mass="12703">MGIGAAGVGISSASGAHWVWITAFWTVTGFGVGYSYPRINSAALSLSPPDRAGFMGSALQVSGMTRMTMAVAAATLVHTLVPLSTGGSFGVVYVVAVLSPVFIALIGRRCGHIDDAARNSVSNAS</sequence>
<protein>
    <submittedName>
        <fullName evidence="2">Uncharacterized protein</fullName>
    </submittedName>
</protein>
<organism evidence="2 3">
    <name type="scientific">Corynebacterium kroppenstedtii</name>
    <dbReference type="NCBI Taxonomy" id="161879"/>
    <lineage>
        <taxon>Bacteria</taxon>
        <taxon>Bacillati</taxon>
        <taxon>Actinomycetota</taxon>
        <taxon>Actinomycetes</taxon>
        <taxon>Mycobacteriales</taxon>
        <taxon>Corynebacteriaceae</taxon>
        <taxon>Corynebacterium</taxon>
    </lineage>
</organism>
<name>A0A2W5URN9_9CORY</name>
<dbReference type="AlphaFoldDB" id="A0A2W5URN9"/>
<dbReference type="RefSeq" id="WP_303734338.1">
    <property type="nucleotide sequence ID" value="NZ_CAKZHK010000009.1"/>
</dbReference>
<feature type="transmembrane region" description="Helical" evidence="1">
    <location>
        <begin position="18"/>
        <end position="37"/>
    </location>
</feature>
<dbReference type="InterPro" id="IPR036259">
    <property type="entry name" value="MFS_trans_sf"/>
</dbReference>
<proteinExistence type="predicted"/>
<accession>A0A2W5URN9</accession>
<dbReference type="SUPFAM" id="SSF103473">
    <property type="entry name" value="MFS general substrate transporter"/>
    <property type="match status" value="1"/>
</dbReference>
<gene>
    <name evidence="2" type="ORF">DI525_03130</name>
</gene>
<evidence type="ECO:0000256" key="1">
    <source>
        <dbReference type="SAM" id="Phobius"/>
    </source>
</evidence>
<feature type="transmembrane region" description="Helical" evidence="1">
    <location>
        <begin position="87"/>
        <end position="106"/>
    </location>
</feature>
<dbReference type="Proteomes" id="UP000249432">
    <property type="component" value="Unassembled WGS sequence"/>
</dbReference>
<reference evidence="2 3" key="1">
    <citation type="submission" date="2017-08" db="EMBL/GenBank/DDBJ databases">
        <title>Infants hospitalized years apart are colonized by the same room-sourced microbial strains.</title>
        <authorList>
            <person name="Brooks B."/>
            <person name="Olm M.R."/>
            <person name="Firek B.A."/>
            <person name="Baker R."/>
            <person name="Thomas B.C."/>
            <person name="Morowitz M.J."/>
            <person name="Banfield J.F."/>
        </authorList>
    </citation>
    <scope>NUCLEOTIDE SEQUENCE [LARGE SCALE GENOMIC DNA]</scope>
    <source>
        <strain evidence="2">S2_003_000_R1_3</strain>
    </source>
</reference>
<comment type="caution">
    <text evidence="2">The sequence shown here is derived from an EMBL/GenBank/DDBJ whole genome shotgun (WGS) entry which is preliminary data.</text>
</comment>
<keyword evidence="1" id="KW-0812">Transmembrane</keyword>
<keyword evidence="1" id="KW-1133">Transmembrane helix</keyword>
<keyword evidence="1" id="KW-0472">Membrane</keyword>